<feature type="non-terminal residue" evidence="4">
    <location>
        <position position="1"/>
    </location>
</feature>
<dbReference type="Proteomes" id="UP000410492">
    <property type="component" value="Unassembled WGS sequence"/>
</dbReference>
<sequence>LCHRRQTETMIPYNVYSTIQIQSYRIYHILVRRPLEFSSSSLILRSNFCLKRMLTSKLIIYYSVESKRYSIERLFGQLKKRFPILSSTVRVSSDKVPKIILCCAVLRNIAKYLNDDLDLEEAFVDDSLGEVRYEVDEDDNGKTFAASRRTEARGYYCSFEFVIYDKDTYMKTYENNTKIIYIVFLYFYFWNGYRTKNIEDH</sequence>
<protein>
    <recommendedName>
        <fullName evidence="3">DDE Tnp4 domain-containing protein</fullName>
    </recommendedName>
</protein>
<keyword evidence="5" id="KW-1185">Reference proteome</keyword>
<dbReference type="InterPro" id="IPR027806">
    <property type="entry name" value="HARBI1_dom"/>
</dbReference>
<dbReference type="GO" id="GO:0046872">
    <property type="term" value="F:metal ion binding"/>
    <property type="evidence" value="ECO:0007669"/>
    <property type="project" value="UniProtKB-KW"/>
</dbReference>
<proteinExistence type="predicted"/>
<evidence type="ECO:0000256" key="1">
    <source>
        <dbReference type="ARBA" id="ARBA00001968"/>
    </source>
</evidence>
<evidence type="ECO:0000259" key="3">
    <source>
        <dbReference type="Pfam" id="PF13359"/>
    </source>
</evidence>
<evidence type="ECO:0000313" key="4">
    <source>
        <dbReference type="EMBL" id="VEN36087.1"/>
    </source>
</evidence>
<comment type="cofactor">
    <cofactor evidence="1">
        <name>a divalent metal cation</name>
        <dbReference type="ChEBI" id="CHEBI:60240"/>
    </cofactor>
</comment>
<organism evidence="4 5">
    <name type="scientific">Callosobruchus maculatus</name>
    <name type="common">Southern cowpea weevil</name>
    <name type="synonym">Pulse bruchid</name>
    <dbReference type="NCBI Taxonomy" id="64391"/>
    <lineage>
        <taxon>Eukaryota</taxon>
        <taxon>Metazoa</taxon>
        <taxon>Ecdysozoa</taxon>
        <taxon>Arthropoda</taxon>
        <taxon>Hexapoda</taxon>
        <taxon>Insecta</taxon>
        <taxon>Pterygota</taxon>
        <taxon>Neoptera</taxon>
        <taxon>Endopterygota</taxon>
        <taxon>Coleoptera</taxon>
        <taxon>Polyphaga</taxon>
        <taxon>Cucujiformia</taxon>
        <taxon>Chrysomeloidea</taxon>
        <taxon>Chrysomelidae</taxon>
        <taxon>Bruchinae</taxon>
        <taxon>Bruchini</taxon>
        <taxon>Callosobruchus</taxon>
    </lineage>
</organism>
<dbReference type="AlphaFoldDB" id="A0A653BKF0"/>
<dbReference type="Pfam" id="PF13359">
    <property type="entry name" value="DDE_Tnp_4"/>
    <property type="match status" value="1"/>
</dbReference>
<accession>A0A653BKF0</accession>
<evidence type="ECO:0000256" key="2">
    <source>
        <dbReference type="ARBA" id="ARBA00022723"/>
    </source>
</evidence>
<evidence type="ECO:0000313" key="5">
    <source>
        <dbReference type="Proteomes" id="UP000410492"/>
    </source>
</evidence>
<gene>
    <name evidence="4" type="ORF">CALMAC_LOCUS1804</name>
</gene>
<dbReference type="EMBL" id="CAACVG010002148">
    <property type="protein sequence ID" value="VEN36087.1"/>
    <property type="molecule type" value="Genomic_DNA"/>
</dbReference>
<reference evidence="4 5" key="1">
    <citation type="submission" date="2019-01" db="EMBL/GenBank/DDBJ databases">
        <authorList>
            <person name="Sayadi A."/>
        </authorList>
    </citation>
    <scope>NUCLEOTIDE SEQUENCE [LARGE SCALE GENOMIC DNA]</scope>
</reference>
<feature type="domain" description="DDE Tnp4" evidence="3">
    <location>
        <begin position="63"/>
        <end position="108"/>
    </location>
</feature>
<name>A0A653BKF0_CALMS</name>
<dbReference type="OrthoDB" id="7903616at2759"/>
<keyword evidence="2" id="KW-0479">Metal-binding</keyword>